<name>A3CH26_ORYSJ</name>
<dbReference type="Proteomes" id="UP000007752">
    <property type="component" value="Chromosome 12"/>
</dbReference>
<sequence>MSKRQAILKTIWSPLAAVLRPKNCAATSRNLIVVNAGGEIIAGGGREDATVTRKSRSSLEDLLKIEASTNPPETKAAADPQPADMATPAINLSKEERTANSAGRHPQERPRRRDRRPVLRRFSVAVAAPSSCGLRR</sequence>
<dbReference type="AlphaFoldDB" id="A3CH26"/>
<evidence type="ECO:0000313" key="2">
    <source>
        <dbReference type="EMBL" id="EAZ20389.1"/>
    </source>
</evidence>
<accession>A3CH26</accession>
<gene>
    <name evidence="2" type="ORF">OsJ_35996</name>
</gene>
<reference evidence="2" key="2">
    <citation type="submission" date="2008-12" db="EMBL/GenBank/DDBJ databases">
        <title>Improved gene annotation of the rice (Oryza sativa) genomes.</title>
        <authorList>
            <person name="Wang J."/>
            <person name="Li R."/>
            <person name="Fan W."/>
            <person name="Huang Q."/>
            <person name="Zhang J."/>
            <person name="Zhou Y."/>
            <person name="Hu Y."/>
            <person name="Zi S."/>
            <person name="Li J."/>
            <person name="Ni P."/>
            <person name="Zheng H."/>
            <person name="Zhang Y."/>
            <person name="Zhao M."/>
            <person name="Hao Q."/>
            <person name="McDermott J."/>
            <person name="Samudrala R."/>
            <person name="Kristiansen K."/>
            <person name="Wong G.K.-S."/>
        </authorList>
    </citation>
    <scope>NUCLEOTIDE SEQUENCE</scope>
</reference>
<dbReference type="EMBL" id="CM000149">
    <property type="protein sequence ID" value="EAZ20389.1"/>
    <property type="molecule type" value="Genomic_DNA"/>
</dbReference>
<evidence type="ECO:0000256" key="1">
    <source>
        <dbReference type="SAM" id="MobiDB-lite"/>
    </source>
</evidence>
<protein>
    <submittedName>
        <fullName evidence="2">Uncharacterized protein</fullName>
    </submittedName>
</protein>
<proteinExistence type="predicted"/>
<organism evidence="2">
    <name type="scientific">Oryza sativa subsp. japonica</name>
    <name type="common">Rice</name>
    <dbReference type="NCBI Taxonomy" id="39947"/>
    <lineage>
        <taxon>Eukaryota</taxon>
        <taxon>Viridiplantae</taxon>
        <taxon>Streptophyta</taxon>
        <taxon>Embryophyta</taxon>
        <taxon>Tracheophyta</taxon>
        <taxon>Spermatophyta</taxon>
        <taxon>Magnoliopsida</taxon>
        <taxon>Liliopsida</taxon>
        <taxon>Poales</taxon>
        <taxon>Poaceae</taxon>
        <taxon>BOP clade</taxon>
        <taxon>Oryzoideae</taxon>
        <taxon>Oryzeae</taxon>
        <taxon>Oryzinae</taxon>
        <taxon>Oryza</taxon>
        <taxon>Oryza sativa</taxon>
    </lineage>
</organism>
<feature type="region of interest" description="Disordered" evidence="1">
    <location>
        <begin position="66"/>
        <end position="122"/>
    </location>
</feature>
<reference evidence="2" key="1">
    <citation type="journal article" date="2005" name="PLoS Biol.">
        <title>The genomes of Oryza sativa: a history of duplications.</title>
        <authorList>
            <person name="Yu J."/>
            <person name="Wang J."/>
            <person name="Lin W."/>
            <person name="Li S."/>
            <person name="Li H."/>
            <person name="Zhou J."/>
            <person name="Ni P."/>
            <person name="Dong W."/>
            <person name="Hu S."/>
            <person name="Zeng C."/>
            <person name="Zhang J."/>
            <person name="Zhang Y."/>
            <person name="Li R."/>
            <person name="Xu Z."/>
            <person name="Li S."/>
            <person name="Li X."/>
            <person name="Zheng H."/>
            <person name="Cong L."/>
            <person name="Lin L."/>
            <person name="Yin J."/>
            <person name="Geng J."/>
            <person name="Li G."/>
            <person name="Shi J."/>
            <person name="Liu J."/>
            <person name="Lv H."/>
            <person name="Li J."/>
            <person name="Wang J."/>
            <person name="Deng Y."/>
            <person name="Ran L."/>
            <person name="Shi X."/>
            <person name="Wang X."/>
            <person name="Wu Q."/>
            <person name="Li C."/>
            <person name="Ren X."/>
            <person name="Wang J."/>
            <person name="Wang X."/>
            <person name="Li D."/>
            <person name="Liu D."/>
            <person name="Zhang X."/>
            <person name="Ji Z."/>
            <person name="Zhao W."/>
            <person name="Sun Y."/>
            <person name="Zhang Z."/>
            <person name="Bao J."/>
            <person name="Han Y."/>
            <person name="Dong L."/>
            <person name="Ji J."/>
            <person name="Chen P."/>
            <person name="Wu S."/>
            <person name="Liu J."/>
            <person name="Xiao Y."/>
            <person name="Bu D."/>
            <person name="Tan J."/>
            <person name="Yang L."/>
            <person name="Ye C."/>
            <person name="Zhang J."/>
            <person name="Xu J."/>
            <person name="Zhou Y."/>
            <person name="Yu Y."/>
            <person name="Zhang B."/>
            <person name="Zhuang S."/>
            <person name="Wei H."/>
            <person name="Liu B."/>
            <person name="Lei M."/>
            <person name="Yu H."/>
            <person name="Li Y."/>
            <person name="Xu H."/>
            <person name="Wei S."/>
            <person name="He X."/>
            <person name="Fang L."/>
            <person name="Zhang Z."/>
            <person name="Zhang Y."/>
            <person name="Huang X."/>
            <person name="Su Z."/>
            <person name="Tong W."/>
            <person name="Li J."/>
            <person name="Tong Z."/>
            <person name="Li S."/>
            <person name="Ye J."/>
            <person name="Wang L."/>
            <person name="Fang L."/>
            <person name="Lei T."/>
            <person name="Chen C."/>
            <person name="Chen H."/>
            <person name="Xu Z."/>
            <person name="Li H."/>
            <person name="Huang H."/>
            <person name="Zhang F."/>
            <person name="Xu H."/>
            <person name="Li N."/>
            <person name="Zhao C."/>
            <person name="Li S."/>
            <person name="Dong L."/>
            <person name="Huang Y."/>
            <person name="Li L."/>
            <person name="Xi Y."/>
            <person name="Qi Q."/>
            <person name="Li W."/>
            <person name="Zhang B."/>
            <person name="Hu W."/>
            <person name="Zhang Y."/>
            <person name="Tian X."/>
            <person name="Jiao Y."/>
            <person name="Liang X."/>
            <person name="Jin J."/>
            <person name="Gao L."/>
            <person name="Zheng W."/>
            <person name="Hao B."/>
            <person name="Liu S."/>
            <person name="Wang W."/>
            <person name="Yuan L."/>
            <person name="Cao M."/>
            <person name="McDermott J."/>
            <person name="Samudrala R."/>
            <person name="Wang J."/>
            <person name="Wong G.K."/>
            <person name="Yang H."/>
        </authorList>
    </citation>
    <scope>NUCLEOTIDE SEQUENCE [LARGE SCALE GENOMIC DNA]</scope>
</reference>